<feature type="transmembrane region" description="Helical" evidence="1">
    <location>
        <begin position="154"/>
        <end position="171"/>
    </location>
</feature>
<feature type="transmembrane region" description="Helical" evidence="1">
    <location>
        <begin position="234"/>
        <end position="253"/>
    </location>
</feature>
<feature type="transmembrane region" description="Helical" evidence="1">
    <location>
        <begin position="353"/>
        <end position="373"/>
    </location>
</feature>
<organism evidence="2 3">
    <name type="scientific">Candidatus Abzuiibacterium crystallinum</name>
    <dbReference type="NCBI Taxonomy" id="1974748"/>
    <lineage>
        <taxon>Bacteria</taxon>
        <taxon>Pseudomonadati</taxon>
        <taxon>Candidatus Omnitrophota</taxon>
        <taxon>Candidatus Abzuiibacterium</taxon>
    </lineage>
</organism>
<dbReference type="EMBL" id="PCVY01000072">
    <property type="protein sequence ID" value="PIQ85196.1"/>
    <property type="molecule type" value="Genomic_DNA"/>
</dbReference>
<feature type="transmembrane region" description="Helical" evidence="1">
    <location>
        <begin position="15"/>
        <end position="34"/>
    </location>
</feature>
<evidence type="ECO:0008006" key="4">
    <source>
        <dbReference type="Google" id="ProtNLM"/>
    </source>
</evidence>
<evidence type="ECO:0000256" key="1">
    <source>
        <dbReference type="SAM" id="Phobius"/>
    </source>
</evidence>
<keyword evidence="1" id="KW-0472">Membrane</keyword>
<proteinExistence type="predicted"/>
<feature type="transmembrane region" description="Helical" evidence="1">
    <location>
        <begin position="131"/>
        <end position="148"/>
    </location>
</feature>
<keyword evidence="1" id="KW-1133">Transmembrane helix</keyword>
<gene>
    <name evidence="2" type="ORF">COV74_09565</name>
</gene>
<accession>A0A2H0LLF1</accession>
<feature type="transmembrane region" description="Helical" evidence="1">
    <location>
        <begin position="93"/>
        <end position="110"/>
    </location>
</feature>
<feature type="transmembrane region" description="Helical" evidence="1">
    <location>
        <begin position="298"/>
        <end position="317"/>
    </location>
</feature>
<evidence type="ECO:0000313" key="3">
    <source>
        <dbReference type="Proteomes" id="UP000230859"/>
    </source>
</evidence>
<feature type="transmembrane region" description="Helical" evidence="1">
    <location>
        <begin position="324"/>
        <end position="347"/>
    </location>
</feature>
<sequence>MKQETKDDFFISLKTYHPLMLAILVLYFGLYIYFRLVQRATDYWVDERVTVVGMQYPFWEYVTQYIPKNEYHLPGAFVLLYPIGHFLTTDNRYLFSLPYLVITGIFYWMLATVDWRKLLQLKFLSVKESHWINLAVCVLMAYHIHQIVHALEVRPYAVLSLLALLALWAVWRCYAARTFRIGLFAVLIVIGLFHNYGLLMIALAGLFLLTSEFFNSPEKTFTSCFQVLKEHRSFLATLAGVVILCIPLLMLYYRLPVFEGFDLKHFDYIDPYMYIHKGWEGIIQVIAIDYGLTGFLKIWIRPVLVAACLIGSLIFMIKRMWAALLFPIVFVVIPTLMMYVFSVYSGYYFVQRQFVWVMPFWLVYNAACLLVTIHTAREWMKTRT</sequence>
<reference evidence="2 3" key="1">
    <citation type="submission" date="2017-09" db="EMBL/GenBank/DDBJ databases">
        <title>Depth-based differentiation of microbial function through sediment-hosted aquifers and enrichment of novel symbionts in the deep terrestrial subsurface.</title>
        <authorList>
            <person name="Probst A.J."/>
            <person name="Ladd B."/>
            <person name="Jarett J.K."/>
            <person name="Geller-Mcgrath D.E."/>
            <person name="Sieber C.M."/>
            <person name="Emerson J.B."/>
            <person name="Anantharaman K."/>
            <person name="Thomas B.C."/>
            <person name="Malmstrom R."/>
            <person name="Stieglmeier M."/>
            <person name="Klingl A."/>
            <person name="Woyke T."/>
            <person name="Ryan C.M."/>
            <person name="Banfield J.F."/>
        </authorList>
    </citation>
    <scope>NUCLEOTIDE SEQUENCE [LARGE SCALE GENOMIC DNA]</scope>
    <source>
        <strain evidence="2">CG11_big_fil_rev_8_21_14_0_20_45_26</strain>
    </source>
</reference>
<dbReference type="Proteomes" id="UP000230859">
    <property type="component" value="Unassembled WGS sequence"/>
</dbReference>
<name>A0A2H0LLF1_9BACT</name>
<keyword evidence="1" id="KW-0812">Transmembrane</keyword>
<evidence type="ECO:0000313" key="2">
    <source>
        <dbReference type="EMBL" id="PIQ85196.1"/>
    </source>
</evidence>
<comment type="caution">
    <text evidence="2">The sequence shown here is derived from an EMBL/GenBank/DDBJ whole genome shotgun (WGS) entry which is preliminary data.</text>
</comment>
<dbReference type="AlphaFoldDB" id="A0A2H0LLF1"/>
<feature type="transmembrane region" description="Helical" evidence="1">
    <location>
        <begin position="183"/>
        <end position="209"/>
    </location>
</feature>
<protein>
    <recommendedName>
        <fullName evidence="4">Glycosyltransferase RgtA/B/C/D-like domain-containing protein</fullName>
    </recommendedName>
</protein>